<dbReference type="Proteomes" id="UP000003374">
    <property type="component" value="Unassembled WGS sequence"/>
</dbReference>
<dbReference type="InterPro" id="IPR018723">
    <property type="entry name" value="DUF2254_membrane"/>
</dbReference>
<comment type="caution">
    <text evidence="1">The sequence shown here is derived from an EMBL/GenBank/DDBJ whole genome shotgun (WGS) entry which is preliminary data.</text>
</comment>
<sequence length="187" mass="21558">MCKINKDVSDDKSIKNALLDCFITYPGEYIEEHYIYGFKQISEIAAKALSPGINDPGTALHAIDLLTMLYLAQMEIHEAGYLFDDHGRLRVIKNLISFDELLYRYLSPIRIYGKADVIVLARLLECLNKLLYADIHGEHTDHLIAYLRVIIEDARETITNNVDRKKINKLIEKINGLIDKNELLYYI</sequence>
<dbReference type="Pfam" id="PF10011">
    <property type="entry name" value="DUF2254"/>
    <property type="match status" value="1"/>
</dbReference>
<dbReference type="AlphaFoldDB" id="A4BVD4"/>
<evidence type="ECO:0000313" key="1">
    <source>
        <dbReference type="EMBL" id="EAR20319.1"/>
    </source>
</evidence>
<name>A4BVD4_9GAMM</name>
<dbReference type="eggNOG" id="COG4325">
    <property type="taxonomic scope" value="Bacteria"/>
</dbReference>
<dbReference type="EMBL" id="AAOF01000025">
    <property type="protein sequence ID" value="EAR20319.1"/>
    <property type="molecule type" value="Genomic_DNA"/>
</dbReference>
<accession>A4BVD4</accession>
<dbReference type="HOGENOM" id="CLU_1446250_0_0_6"/>
<gene>
    <name evidence="1" type="ORF">NB231_02965</name>
</gene>
<organism evidence="1 2">
    <name type="scientific">Nitrococcus mobilis Nb-231</name>
    <dbReference type="NCBI Taxonomy" id="314278"/>
    <lineage>
        <taxon>Bacteria</taxon>
        <taxon>Pseudomonadati</taxon>
        <taxon>Pseudomonadota</taxon>
        <taxon>Gammaproteobacteria</taxon>
        <taxon>Chromatiales</taxon>
        <taxon>Ectothiorhodospiraceae</taxon>
        <taxon>Nitrococcus</taxon>
    </lineage>
</organism>
<protein>
    <submittedName>
        <fullName evidence="1">Putative orphan protein</fullName>
    </submittedName>
</protein>
<evidence type="ECO:0000313" key="2">
    <source>
        <dbReference type="Proteomes" id="UP000003374"/>
    </source>
</evidence>
<reference evidence="1 2" key="1">
    <citation type="submission" date="2006-02" db="EMBL/GenBank/DDBJ databases">
        <authorList>
            <person name="Waterbury J."/>
            <person name="Ferriera S."/>
            <person name="Johnson J."/>
            <person name="Kravitz S."/>
            <person name="Halpern A."/>
            <person name="Remington K."/>
            <person name="Beeson K."/>
            <person name="Tran B."/>
            <person name="Rogers Y.-H."/>
            <person name="Friedman R."/>
            <person name="Venter J.C."/>
        </authorList>
    </citation>
    <scope>NUCLEOTIDE SEQUENCE [LARGE SCALE GENOMIC DNA]</scope>
    <source>
        <strain evidence="1 2">Nb-231</strain>
    </source>
</reference>
<dbReference type="STRING" id="314278.NB231_02965"/>
<keyword evidence="2" id="KW-1185">Reference proteome</keyword>
<proteinExistence type="predicted"/>